<organism evidence="1 2">
    <name type="scientific">Caerostris extrusa</name>
    <name type="common">Bark spider</name>
    <name type="synonym">Caerostris bankana</name>
    <dbReference type="NCBI Taxonomy" id="172846"/>
    <lineage>
        <taxon>Eukaryota</taxon>
        <taxon>Metazoa</taxon>
        <taxon>Ecdysozoa</taxon>
        <taxon>Arthropoda</taxon>
        <taxon>Chelicerata</taxon>
        <taxon>Arachnida</taxon>
        <taxon>Araneae</taxon>
        <taxon>Araneomorphae</taxon>
        <taxon>Entelegynae</taxon>
        <taxon>Araneoidea</taxon>
        <taxon>Araneidae</taxon>
        <taxon>Caerostris</taxon>
    </lineage>
</organism>
<evidence type="ECO:0000313" key="2">
    <source>
        <dbReference type="Proteomes" id="UP001054945"/>
    </source>
</evidence>
<evidence type="ECO:0000313" key="1">
    <source>
        <dbReference type="EMBL" id="GIY22084.1"/>
    </source>
</evidence>
<protein>
    <submittedName>
        <fullName evidence="1">Uncharacterized protein</fullName>
    </submittedName>
</protein>
<dbReference type="EMBL" id="BPLR01008103">
    <property type="protein sequence ID" value="GIY22084.1"/>
    <property type="molecule type" value="Genomic_DNA"/>
</dbReference>
<name>A0AAV4RJC2_CAEEX</name>
<sequence length="73" mass="8559">MRVTRRQLCVISRSTPLPPCHPGAAQKMRQFRWMQFSLSREIFSSKMGGGVVKVNKEHWGRDRVFNMEHLSRS</sequence>
<gene>
    <name evidence="1" type="ORF">CEXT_672071</name>
</gene>
<proteinExistence type="predicted"/>
<comment type="caution">
    <text evidence="1">The sequence shown here is derived from an EMBL/GenBank/DDBJ whole genome shotgun (WGS) entry which is preliminary data.</text>
</comment>
<reference evidence="1 2" key="1">
    <citation type="submission" date="2021-06" db="EMBL/GenBank/DDBJ databases">
        <title>Caerostris extrusa draft genome.</title>
        <authorList>
            <person name="Kono N."/>
            <person name="Arakawa K."/>
        </authorList>
    </citation>
    <scope>NUCLEOTIDE SEQUENCE [LARGE SCALE GENOMIC DNA]</scope>
</reference>
<keyword evidence="2" id="KW-1185">Reference proteome</keyword>
<dbReference type="AlphaFoldDB" id="A0AAV4RJC2"/>
<accession>A0AAV4RJC2</accession>
<dbReference type="Proteomes" id="UP001054945">
    <property type="component" value="Unassembled WGS sequence"/>
</dbReference>